<dbReference type="InterPro" id="IPR038084">
    <property type="entry name" value="PduO/GlcC-like_sf"/>
</dbReference>
<name>A0ABZ0TEH3_9SPHI</name>
<dbReference type="SUPFAM" id="SSF143744">
    <property type="entry name" value="GlcG-like"/>
    <property type="match status" value="1"/>
</dbReference>
<proteinExistence type="predicted"/>
<reference evidence="1 2" key="1">
    <citation type="submission" date="2023-11" db="EMBL/GenBank/DDBJ databases">
        <title>Analysis of the Genomes of Mucilaginibacter gossypii cycad 4 and M. sabulilitoris SNA2: microbes with the potential for plant growth promotion.</title>
        <authorList>
            <person name="Hirsch A.M."/>
            <person name="Humm E."/>
            <person name="Rubbi M."/>
            <person name="Del Vecchio G."/>
            <person name="Ha S.M."/>
            <person name="Pellegrini M."/>
            <person name="Gunsalus R.P."/>
        </authorList>
    </citation>
    <scope>NUCLEOTIDE SEQUENCE [LARGE SCALE GENOMIC DNA]</scope>
    <source>
        <strain evidence="1 2">SNA2</strain>
    </source>
</reference>
<evidence type="ECO:0000313" key="2">
    <source>
        <dbReference type="Proteomes" id="UP001324380"/>
    </source>
</evidence>
<dbReference type="InterPro" id="IPR052517">
    <property type="entry name" value="GlcG_carb_metab_protein"/>
</dbReference>
<dbReference type="EMBL" id="CP139558">
    <property type="protein sequence ID" value="WPU91590.1"/>
    <property type="molecule type" value="Genomic_DNA"/>
</dbReference>
<dbReference type="PANTHER" id="PTHR34309">
    <property type="entry name" value="SLR1406 PROTEIN"/>
    <property type="match status" value="1"/>
</dbReference>
<dbReference type="RefSeq" id="WP_321560756.1">
    <property type="nucleotide sequence ID" value="NZ_CP139558.1"/>
</dbReference>
<dbReference type="Proteomes" id="UP001324380">
    <property type="component" value="Chromosome"/>
</dbReference>
<organism evidence="1 2">
    <name type="scientific">Mucilaginibacter sabulilitoris</name>
    <dbReference type="NCBI Taxonomy" id="1173583"/>
    <lineage>
        <taxon>Bacteria</taxon>
        <taxon>Pseudomonadati</taxon>
        <taxon>Bacteroidota</taxon>
        <taxon>Sphingobacteriia</taxon>
        <taxon>Sphingobacteriales</taxon>
        <taxon>Sphingobacteriaceae</taxon>
        <taxon>Mucilaginibacter</taxon>
    </lineage>
</organism>
<keyword evidence="2" id="KW-1185">Reference proteome</keyword>
<sequence length="144" mass="15158">MEITLEIAELTVAAAKNSALEIGIPMNIAVVDYGANLLLFCRMDKAWLGSMDIAIKKAKTARFFNIETGDIGKLSQPGSPLYQVEISNGGLISFPGGIPLKNNEGEVIGAIGVSGGSIRDDYKVAAAGADAFKKINNITKENSV</sequence>
<dbReference type="InterPro" id="IPR005624">
    <property type="entry name" value="PduO/GlcC-like"/>
</dbReference>
<evidence type="ECO:0000313" key="1">
    <source>
        <dbReference type="EMBL" id="WPU91590.1"/>
    </source>
</evidence>
<accession>A0ABZ0TEH3</accession>
<dbReference type="PANTHER" id="PTHR34309:SF1">
    <property type="entry name" value="PROTEIN GLCG"/>
    <property type="match status" value="1"/>
</dbReference>
<dbReference type="Pfam" id="PF03928">
    <property type="entry name" value="HbpS-like"/>
    <property type="match status" value="1"/>
</dbReference>
<dbReference type="Gene3D" id="3.30.450.150">
    <property type="entry name" value="Haem-degrading domain"/>
    <property type="match status" value="1"/>
</dbReference>
<gene>
    <name evidence="1" type="ORF">SNE25_19935</name>
</gene>
<protein>
    <submittedName>
        <fullName evidence="1">Heme-binding protein</fullName>
    </submittedName>
</protein>